<organism evidence="1 2">
    <name type="scientific">Panagrolaimus sp. ES5</name>
    <dbReference type="NCBI Taxonomy" id="591445"/>
    <lineage>
        <taxon>Eukaryota</taxon>
        <taxon>Metazoa</taxon>
        <taxon>Ecdysozoa</taxon>
        <taxon>Nematoda</taxon>
        <taxon>Chromadorea</taxon>
        <taxon>Rhabditida</taxon>
        <taxon>Tylenchina</taxon>
        <taxon>Panagrolaimomorpha</taxon>
        <taxon>Panagrolaimoidea</taxon>
        <taxon>Panagrolaimidae</taxon>
        <taxon>Panagrolaimus</taxon>
    </lineage>
</organism>
<proteinExistence type="predicted"/>
<evidence type="ECO:0000313" key="2">
    <source>
        <dbReference type="WBParaSite" id="ES5_v2.g16769.t1"/>
    </source>
</evidence>
<reference evidence="2" key="1">
    <citation type="submission" date="2022-11" db="UniProtKB">
        <authorList>
            <consortium name="WormBaseParasite"/>
        </authorList>
    </citation>
    <scope>IDENTIFICATION</scope>
</reference>
<dbReference type="WBParaSite" id="ES5_v2.g16769.t1">
    <property type="protein sequence ID" value="ES5_v2.g16769.t1"/>
    <property type="gene ID" value="ES5_v2.g16769"/>
</dbReference>
<dbReference type="Proteomes" id="UP000887579">
    <property type="component" value="Unplaced"/>
</dbReference>
<accession>A0AC34FHJ1</accession>
<sequence>MVHELLTVDEWCALSDEDRVEYQRQRRRENAFKTAMCGFFRDSEECPYGAACRFAHGENDLRPLPNPHSKHKTQLCKNYEYYGTCRYGGRCQFIHRPKCPYGAACRFAHGENDLRPLPNPHSKHKTQLCKNYEYYGTCRYGGRCQFIHRPNSIIIFPTLPSPVGGNQNFNSSLQTFYYVYDSPPISEQPRSLQQHPLQNQKFGVCDFTNFSLQFYDAFNEAPILSSRVALDDVNLDEYSPSVFQ</sequence>
<name>A0AC34FHJ1_9BILA</name>
<evidence type="ECO:0000313" key="1">
    <source>
        <dbReference type="Proteomes" id="UP000887579"/>
    </source>
</evidence>
<protein>
    <submittedName>
        <fullName evidence="2">C3H1-type domain-containing protein</fullName>
    </submittedName>
</protein>